<dbReference type="PANTHER" id="PTHR34351">
    <property type="entry name" value="SLR1927 PROTEIN-RELATED"/>
    <property type="match status" value="1"/>
</dbReference>
<evidence type="ECO:0000256" key="1">
    <source>
        <dbReference type="SAM" id="Phobius"/>
    </source>
</evidence>
<feature type="domain" description="DUF58" evidence="2">
    <location>
        <begin position="254"/>
        <end position="356"/>
    </location>
</feature>
<dbReference type="PANTHER" id="PTHR34351:SF1">
    <property type="entry name" value="SLR1927 PROTEIN"/>
    <property type="match status" value="1"/>
</dbReference>
<sequence length="446" mass="50487">MSPLFYHFLRFSYTVQCWLTRRFTNTGLVVLGCLLLTVLLGGDTNHSLTYQIFPFLLSLLVLAIAVSLSVRYGFNARRMLPRFGTVGVPLTYRVAVQLNSQRSQTGFRLLEEFADPRPRLAEVRESPEPLVPMGFAIGRLLGLNRWFWLLDRKQGARVKPVEVALLHPNRTTDVVLELIPRCRGVLRFRGLTLARPDPLGLFQAFRTISLPQSLLILPRLYQLPPIALPGTRRYQSGGIALASSVGDTEEFRSLREYRPGDSPRKIHWKSWAKTGKAIVKEEQDEFFVRHALILDTFQSQAYSEIFEAAIAVAASFACEIQTQESLLDLMFVGLETYCFTIGRGLSHTDRMLEILASVTACRDKPFDDLIGAVINRSTLLSGCIGVFLSWDDSRQQLVRQLQAMRLPTLVLVITENPEQKPATMHDSLTSVLHLRWNQIQEGLMQL</sequence>
<dbReference type="STRING" id="1497020.DO97_13925"/>
<dbReference type="Pfam" id="PF01882">
    <property type="entry name" value="DUF58"/>
    <property type="match status" value="1"/>
</dbReference>
<evidence type="ECO:0000259" key="2">
    <source>
        <dbReference type="Pfam" id="PF01882"/>
    </source>
</evidence>
<feature type="transmembrane region" description="Helical" evidence="1">
    <location>
        <begin position="52"/>
        <end position="74"/>
    </location>
</feature>
<name>A0A098TIX4_9CYAN</name>
<keyword evidence="1" id="KW-0812">Transmembrane</keyword>
<dbReference type="Proteomes" id="UP000030170">
    <property type="component" value="Unassembled WGS sequence"/>
</dbReference>
<dbReference type="OrthoDB" id="9778037at2"/>
<organism evidence="3 4">
    <name type="scientific">Neosynechococcus sphagnicola sy1</name>
    <dbReference type="NCBI Taxonomy" id="1497020"/>
    <lineage>
        <taxon>Bacteria</taxon>
        <taxon>Bacillati</taxon>
        <taxon>Cyanobacteriota</taxon>
        <taxon>Cyanophyceae</taxon>
        <taxon>Neosynechococcales</taxon>
        <taxon>Neosynechococcaceae</taxon>
        <taxon>Neosynechococcus</taxon>
    </lineage>
</organism>
<dbReference type="AlphaFoldDB" id="A0A098TIX4"/>
<accession>A0A098TIX4</accession>
<protein>
    <recommendedName>
        <fullName evidence="2">DUF58 domain-containing protein</fullName>
    </recommendedName>
</protein>
<evidence type="ECO:0000313" key="3">
    <source>
        <dbReference type="EMBL" id="KGF71991.1"/>
    </source>
</evidence>
<comment type="caution">
    <text evidence="3">The sequence shown here is derived from an EMBL/GenBank/DDBJ whole genome shotgun (WGS) entry which is preliminary data.</text>
</comment>
<feature type="transmembrane region" description="Helical" evidence="1">
    <location>
        <begin position="23"/>
        <end position="40"/>
    </location>
</feature>
<keyword evidence="1" id="KW-1133">Transmembrane helix</keyword>
<keyword evidence="4" id="KW-1185">Reference proteome</keyword>
<gene>
    <name evidence="3" type="ORF">DO97_13925</name>
</gene>
<dbReference type="EMBL" id="JJML01000042">
    <property type="protein sequence ID" value="KGF71991.1"/>
    <property type="molecule type" value="Genomic_DNA"/>
</dbReference>
<proteinExistence type="predicted"/>
<dbReference type="InterPro" id="IPR002881">
    <property type="entry name" value="DUF58"/>
</dbReference>
<evidence type="ECO:0000313" key="4">
    <source>
        <dbReference type="Proteomes" id="UP000030170"/>
    </source>
</evidence>
<keyword evidence="1" id="KW-0472">Membrane</keyword>
<reference evidence="3 4" key="1">
    <citation type="journal article" date="2014" name="Mol. Ecol.">
        <title>Evolution of Synechococcus.</title>
        <authorList>
            <person name="Dvorak P."/>
            <person name="Casamatta D."/>
            <person name="Hasler P."/>
            <person name="Poulickova A."/>
            <person name="Ondrej V."/>
            <person name="Sanges R."/>
        </authorList>
    </citation>
    <scope>NUCLEOTIDE SEQUENCE [LARGE SCALE GENOMIC DNA]</scope>
    <source>
        <strain evidence="3 4">CAUP A 1101</strain>
    </source>
</reference>